<dbReference type="EMBL" id="CCRH01000037">
    <property type="protein sequence ID" value="CDZ41590.1"/>
    <property type="molecule type" value="Genomic_DNA"/>
</dbReference>
<evidence type="ECO:0000313" key="1">
    <source>
        <dbReference type="EMBL" id="CDZ41590.1"/>
    </source>
</evidence>
<dbReference type="Proteomes" id="UP000046176">
    <property type="component" value="Unassembled WGS sequence"/>
</dbReference>
<evidence type="ECO:0000313" key="2">
    <source>
        <dbReference type="Proteomes" id="UP000046176"/>
    </source>
</evidence>
<protein>
    <submittedName>
        <fullName evidence="1">Uncharacterized protein</fullName>
    </submittedName>
</protein>
<dbReference type="AlphaFoldDB" id="A0A0T7G2X1"/>
<accession>A0A0T7G2X1</accession>
<name>A0A0T7G2X1_NEOGA</name>
<dbReference type="OrthoDB" id="7875804at2"/>
<organism evidence="1 2">
    <name type="scientific">Neorhizobium galegae bv. officinalis</name>
    <dbReference type="NCBI Taxonomy" id="323656"/>
    <lineage>
        <taxon>Bacteria</taxon>
        <taxon>Pseudomonadati</taxon>
        <taxon>Pseudomonadota</taxon>
        <taxon>Alphaproteobacteria</taxon>
        <taxon>Hyphomicrobiales</taxon>
        <taxon>Rhizobiaceae</taxon>
        <taxon>Rhizobium/Agrobacterium group</taxon>
        <taxon>Neorhizobium</taxon>
    </lineage>
</organism>
<gene>
    <name evidence="1" type="ORF">NGAL_HAMBI1145_59680</name>
</gene>
<proteinExistence type="predicted"/>
<reference evidence="1 2" key="1">
    <citation type="submission" date="2014-08" db="EMBL/GenBank/DDBJ databases">
        <authorList>
            <person name="Chen Y.-H."/>
        </authorList>
    </citation>
    <scope>NUCLEOTIDE SEQUENCE [LARGE SCALE GENOMIC DNA]</scope>
</reference>
<sequence>MSIDTNADQTAILKQKELTELILRNASWLAFPATEWEAQTLREVLLLPRVIVTRPPEEQLLAAEMVPYDCHANCSRQEANDPERTSRHVCGWIIDSSDLILHSVVEMSGQWLCLTPQLVPGPRHFEFIPDPLIEWRDTDDGSARDAIREGMPLPHALRKYPERHIRMRDELLRLVASGTSVIDARDEVDATLGAELRRMGPI</sequence>